<dbReference type="NCBIfam" id="TIGR00765">
    <property type="entry name" value="yihY_not_rbn"/>
    <property type="match status" value="1"/>
</dbReference>
<dbReference type="PANTHER" id="PTHR30213:SF0">
    <property type="entry name" value="UPF0761 MEMBRANE PROTEIN YIHY"/>
    <property type="match status" value="1"/>
</dbReference>
<evidence type="ECO:0000256" key="5">
    <source>
        <dbReference type="ARBA" id="ARBA00023136"/>
    </source>
</evidence>
<protein>
    <submittedName>
        <fullName evidence="7">Ribonuclease BN</fullName>
    </submittedName>
</protein>
<dbReference type="EMBL" id="JH651384">
    <property type="protein sequence ID" value="EIJ33933.1"/>
    <property type="molecule type" value="Genomic_DNA"/>
</dbReference>
<evidence type="ECO:0000313" key="8">
    <source>
        <dbReference type="Proteomes" id="UP000005317"/>
    </source>
</evidence>
<keyword evidence="3 6" id="KW-0812">Transmembrane</keyword>
<dbReference type="InterPro" id="IPR017039">
    <property type="entry name" value="Virul_fac_BrkB"/>
</dbReference>
<evidence type="ECO:0000256" key="1">
    <source>
        <dbReference type="ARBA" id="ARBA00004651"/>
    </source>
</evidence>
<gene>
    <name evidence="7" type="ORF">Thini_1318</name>
</gene>
<evidence type="ECO:0000313" key="7">
    <source>
        <dbReference type="EMBL" id="EIJ33933.1"/>
    </source>
</evidence>
<sequence length="423" mass="47481">MTVSMPNKLPDFLKALPVALFHDIQRGEITLRAMSLVYTTLLSLAPLLALSFSVLKGFGVHNQMEPLLLSLLTPLGGKAEEFTRQILGFVDNIQVGVLGVTGLAVLLYTVIGLMQKIESAFNHIWHVKQPRSLVSQFRDYLSVILVGPILMFTALGLWTSLQNTNLVQTITQTEPFGMVLAGLLKLLPVMLVVLAFTFLYLFMPNTRVKPLAALGGAAIAGIMWQVAGWLFASFVVSSGQQTAIYSIFASLFLFMLWLYVGWVIVLTGSRLAYYFQYPDAVRMSQQPEETSVQTRELLAVLVLREIGQRFLGQQAPPTLDELRRRIPVSRFLLEDSLRELIGYGILSRDDEEPPHYLLRVAPDTLTVADIRRHFWQGSAKQQRQAQQIRQRTGLDEQWLEAVAQNQHLTVQQLLDRESASTQA</sequence>
<evidence type="ECO:0000256" key="3">
    <source>
        <dbReference type="ARBA" id="ARBA00022692"/>
    </source>
</evidence>
<feature type="transmembrane region" description="Helical" evidence="6">
    <location>
        <begin position="211"/>
        <end position="231"/>
    </location>
</feature>
<feature type="transmembrane region" description="Helical" evidence="6">
    <location>
        <begin position="140"/>
        <end position="158"/>
    </location>
</feature>
<dbReference type="AlphaFoldDB" id="A0A656HC67"/>
<keyword evidence="8" id="KW-1185">Reference proteome</keyword>
<feature type="transmembrane region" description="Helical" evidence="6">
    <location>
        <begin position="36"/>
        <end position="55"/>
    </location>
</feature>
<organism evidence="7 8">
    <name type="scientific">Thiothrix nivea (strain ATCC 35100 / DSM 5205 / JP2)</name>
    <dbReference type="NCBI Taxonomy" id="870187"/>
    <lineage>
        <taxon>Bacteria</taxon>
        <taxon>Pseudomonadati</taxon>
        <taxon>Pseudomonadota</taxon>
        <taxon>Gammaproteobacteria</taxon>
        <taxon>Thiotrichales</taxon>
        <taxon>Thiotrichaceae</taxon>
        <taxon>Thiothrix</taxon>
    </lineage>
</organism>
<proteinExistence type="predicted"/>
<feature type="transmembrane region" description="Helical" evidence="6">
    <location>
        <begin position="243"/>
        <end position="266"/>
    </location>
</feature>
<keyword evidence="2" id="KW-1003">Cell membrane</keyword>
<evidence type="ECO:0000256" key="4">
    <source>
        <dbReference type="ARBA" id="ARBA00022989"/>
    </source>
</evidence>
<comment type="subcellular location">
    <subcellularLocation>
        <location evidence="1">Cell membrane</location>
        <topology evidence="1">Multi-pass membrane protein</topology>
    </subcellularLocation>
</comment>
<accession>A0A656HC67</accession>
<reference evidence="8" key="1">
    <citation type="journal article" date="2011" name="Stand. Genomic Sci.">
        <title>Genome sequence of the filamentous, gliding Thiothrix nivea neotype strain (JP2(T)).</title>
        <authorList>
            <person name="Lapidus A."/>
            <person name="Nolan M."/>
            <person name="Lucas S."/>
            <person name="Glavina Del Rio T."/>
            <person name="Tice H."/>
            <person name="Cheng J.F."/>
            <person name="Tapia R."/>
            <person name="Han C."/>
            <person name="Goodwin L."/>
            <person name="Pitluck S."/>
            <person name="Liolios K."/>
            <person name="Pagani I."/>
            <person name="Ivanova N."/>
            <person name="Huntemann M."/>
            <person name="Mavromatis K."/>
            <person name="Mikhailova N."/>
            <person name="Pati A."/>
            <person name="Chen A."/>
            <person name="Palaniappan K."/>
            <person name="Land M."/>
            <person name="Brambilla E.M."/>
            <person name="Rohde M."/>
            <person name="Abt B."/>
            <person name="Verbarg S."/>
            <person name="Goker M."/>
            <person name="Bristow J."/>
            <person name="Eisen J.A."/>
            <person name="Markowitz V."/>
            <person name="Hugenholtz P."/>
            <person name="Kyrpides N.C."/>
            <person name="Klenk H.P."/>
            <person name="Woyke T."/>
        </authorList>
    </citation>
    <scope>NUCLEOTIDE SEQUENCE [LARGE SCALE GENOMIC DNA]</scope>
    <source>
        <strain evidence="8">ATCC 35100 / DSM 5205 / JP2</strain>
    </source>
</reference>
<dbReference type="Pfam" id="PF03631">
    <property type="entry name" value="Virul_fac_BrkB"/>
    <property type="match status" value="1"/>
</dbReference>
<dbReference type="PANTHER" id="PTHR30213">
    <property type="entry name" value="INNER MEMBRANE PROTEIN YHJD"/>
    <property type="match status" value="1"/>
</dbReference>
<keyword evidence="5 6" id="KW-0472">Membrane</keyword>
<feature type="transmembrane region" description="Helical" evidence="6">
    <location>
        <begin position="178"/>
        <end position="202"/>
    </location>
</feature>
<evidence type="ECO:0000256" key="6">
    <source>
        <dbReference type="SAM" id="Phobius"/>
    </source>
</evidence>
<feature type="transmembrane region" description="Helical" evidence="6">
    <location>
        <begin position="93"/>
        <end position="114"/>
    </location>
</feature>
<dbReference type="Proteomes" id="UP000005317">
    <property type="component" value="Unassembled WGS sequence"/>
</dbReference>
<evidence type="ECO:0000256" key="2">
    <source>
        <dbReference type="ARBA" id="ARBA00022475"/>
    </source>
</evidence>
<name>A0A656HC67_THINJ</name>
<dbReference type="GO" id="GO:0005886">
    <property type="term" value="C:plasma membrane"/>
    <property type="evidence" value="ECO:0007669"/>
    <property type="project" value="UniProtKB-SubCell"/>
</dbReference>
<keyword evidence="4 6" id="KW-1133">Transmembrane helix</keyword>